<dbReference type="SMART" id="SM00382">
    <property type="entry name" value="AAA"/>
    <property type="match status" value="1"/>
</dbReference>
<dbReference type="PANTHER" id="PTHR43335">
    <property type="entry name" value="ABC TRANSPORTER, ATP-BINDING PROTEIN"/>
    <property type="match status" value="1"/>
</dbReference>
<keyword evidence="3" id="KW-0547">Nucleotide-binding</keyword>
<dbReference type="InterPro" id="IPR027417">
    <property type="entry name" value="P-loop_NTPase"/>
</dbReference>
<accession>A0A511W724</accession>
<dbReference type="PROSITE" id="PS00211">
    <property type="entry name" value="ABC_TRANSPORTER_1"/>
    <property type="match status" value="1"/>
</dbReference>
<dbReference type="OrthoDB" id="9804819at2"/>
<comment type="similarity">
    <text evidence="1">Belongs to the ABC transporter superfamily.</text>
</comment>
<dbReference type="Pfam" id="PF00005">
    <property type="entry name" value="ABC_tran"/>
    <property type="match status" value="1"/>
</dbReference>
<dbReference type="PANTHER" id="PTHR43335:SF11">
    <property type="entry name" value="ABC TRANSPORTER RELATED"/>
    <property type="match status" value="1"/>
</dbReference>
<gene>
    <name evidence="6" type="primary">yxlF</name>
    <name evidence="6" type="ORF">AHA02nite_25830</name>
</gene>
<dbReference type="RefSeq" id="WP_146817961.1">
    <property type="nucleotide sequence ID" value="NZ_BJYA01000019.1"/>
</dbReference>
<dbReference type="Pfam" id="PF13732">
    <property type="entry name" value="DrrA1-3_C"/>
    <property type="match status" value="1"/>
</dbReference>
<name>A0A511W724_9BACI</name>
<dbReference type="PROSITE" id="PS50893">
    <property type="entry name" value="ABC_TRANSPORTER_2"/>
    <property type="match status" value="1"/>
</dbReference>
<sequence length="302" mass="34158">MTLMSVEQLTKTYQSTNVVDELTFSLEPGKCVALLGPNGAGKTTTLRMLAGFIKPTKGEIVFNEERFSRDVRHYVGYLPQYPVFHNWMSGEEFLTYVGQLAYLTKHEAKAKAAELLDLVNLSDAKKQRISKYSGGMKQRLGIAQALIHDPKLIILDEPVSSLDPIGRREVLNLIRELKKDATILFSTHILNDAEEVSEEILLMHKGKMIKQGAISDVSETQGTTSIHLSFGDEPKFIEERLKEIDSVFNVNREEDGFIVTVHDINIARSQLLDLIQQEEWELTRFEIGKTSLEDIFMKAVTE</sequence>
<keyword evidence="4 6" id="KW-0067">ATP-binding</keyword>
<dbReference type="SUPFAM" id="SSF52540">
    <property type="entry name" value="P-loop containing nucleoside triphosphate hydrolases"/>
    <property type="match status" value="1"/>
</dbReference>
<dbReference type="GO" id="GO:0016887">
    <property type="term" value="F:ATP hydrolysis activity"/>
    <property type="evidence" value="ECO:0007669"/>
    <property type="project" value="InterPro"/>
</dbReference>
<feature type="domain" description="ABC transporter" evidence="5">
    <location>
        <begin position="4"/>
        <end position="230"/>
    </location>
</feature>
<evidence type="ECO:0000313" key="6">
    <source>
        <dbReference type="EMBL" id="GEN46807.1"/>
    </source>
</evidence>
<dbReference type="AlphaFoldDB" id="A0A511W724"/>
<dbReference type="InterPro" id="IPR003439">
    <property type="entry name" value="ABC_transporter-like_ATP-bd"/>
</dbReference>
<evidence type="ECO:0000256" key="3">
    <source>
        <dbReference type="ARBA" id="ARBA00022741"/>
    </source>
</evidence>
<comment type="caution">
    <text evidence="6">The sequence shown here is derived from an EMBL/GenBank/DDBJ whole genome shotgun (WGS) entry which is preliminary data.</text>
</comment>
<organism evidence="6 7">
    <name type="scientific">Alkalibacillus haloalkaliphilus</name>
    <dbReference type="NCBI Taxonomy" id="94136"/>
    <lineage>
        <taxon>Bacteria</taxon>
        <taxon>Bacillati</taxon>
        <taxon>Bacillota</taxon>
        <taxon>Bacilli</taxon>
        <taxon>Bacillales</taxon>
        <taxon>Bacillaceae</taxon>
        <taxon>Alkalibacillus</taxon>
    </lineage>
</organism>
<evidence type="ECO:0000256" key="4">
    <source>
        <dbReference type="ARBA" id="ARBA00022840"/>
    </source>
</evidence>
<evidence type="ECO:0000259" key="5">
    <source>
        <dbReference type="PROSITE" id="PS50893"/>
    </source>
</evidence>
<dbReference type="Gene3D" id="3.40.50.300">
    <property type="entry name" value="P-loop containing nucleotide triphosphate hydrolases"/>
    <property type="match status" value="1"/>
</dbReference>
<evidence type="ECO:0000256" key="1">
    <source>
        <dbReference type="ARBA" id="ARBA00005417"/>
    </source>
</evidence>
<dbReference type="CDD" id="cd03230">
    <property type="entry name" value="ABC_DR_subfamily_A"/>
    <property type="match status" value="1"/>
</dbReference>
<dbReference type="InterPro" id="IPR003593">
    <property type="entry name" value="AAA+_ATPase"/>
</dbReference>
<dbReference type="InterPro" id="IPR025302">
    <property type="entry name" value="DrrA1/2-like_C"/>
</dbReference>
<proteinExistence type="inferred from homology"/>
<reference evidence="6 7" key="1">
    <citation type="submission" date="2019-07" db="EMBL/GenBank/DDBJ databases">
        <title>Whole genome shotgun sequence of Alkalibacillus haloalkaliphilus NBRC 103110.</title>
        <authorList>
            <person name="Hosoyama A."/>
            <person name="Uohara A."/>
            <person name="Ohji S."/>
            <person name="Ichikawa N."/>
        </authorList>
    </citation>
    <scope>NUCLEOTIDE SEQUENCE [LARGE SCALE GENOMIC DNA]</scope>
    <source>
        <strain evidence="6 7">NBRC 103110</strain>
    </source>
</reference>
<evidence type="ECO:0000313" key="7">
    <source>
        <dbReference type="Proteomes" id="UP000321440"/>
    </source>
</evidence>
<evidence type="ECO:0000256" key="2">
    <source>
        <dbReference type="ARBA" id="ARBA00022448"/>
    </source>
</evidence>
<dbReference type="EMBL" id="BJYA01000019">
    <property type="protein sequence ID" value="GEN46807.1"/>
    <property type="molecule type" value="Genomic_DNA"/>
</dbReference>
<keyword evidence="7" id="KW-1185">Reference proteome</keyword>
<dbReference type="Proteomes" id="UP000321440">
    <property type="component" value="Unassembled WGS sequence"/>
</dbReference>
<dbReference type="InterPro" id="IPR017871">
    <property type="entry name" value="ABC_transporter-like_CS"/>
</dbReference>
<protein>
    <submittedName>
        <fullName evidence="6">Putative ABC transporter ATP-binding protein YxlF</fullName>
    </submittedName>
</protein>
<dbReference type="GO" id="GO:0005524">
    <property type="term" value="F:ATP binding"/>
    <property type="evidence" value="ECO:0007669"/>
    <property type="project" value="UniProtKB-KW"/>
</dbReference>
<keyword evidence="2" id="KW-0813">Transport</keyword>